<evidence type="ECO:0000256" key="1">
    <source>
        <dbReference type="SAM" id="MobiDB-lite"/>
    </source>
</evidence>
<dbReference type="STRING" id="483937.AMQ84_11865"/>
<proteinExistence type="predicted"/>
<dbReference type="EMBL" id="LN831776">
    <property type="protein sequence ID" value="CQR56283.1"/>
    <property type="molecule type" value="Genomic_DNA"/>
</dbReference>
<protein>
    <submittedName>
        <fullName evidence="2">Uncharacterized protein</fullName>
    </submittedName>
</protein>
<dbReference type="HOGENOM" id="CLU_123311_0_0_9"/>
<evidence type="ECO:0000313" key="3">
    <source>
        <dbReference type="Proteomes" id="UP000033163"/>
    </source>
</evidence>
<evidence type="ECO:0000313" key="2">
    <source>
        <dbReference type="EMBL" id="CQR56283.1"/>
    </source>
</evidence>
<feature type="region of interest" description="Disordered" evidence="1">
    <location>
        <begin position="141"/>
        <end position="161"/>
    </location>
</feature>
<dbReference type="RefSeq" id="WP_020430789.1">
    <property type="nucleotide sequence ID" value="NZ_AGBD01001116.1"/>
</dbReference>
<organism evidence="2 3">
    <name type="scientific">Paenibacillus riograndensis SBR5</name>
    <dbReference type="NCBI Taxonomy" id="1073571"/>
    <lineage>
        <taxon>Bacteria</taxon>
        <taxon>Bacillati</taxon>
        <taxon>Bacillota</taxon>
        <taxon>Bacilli</taxon>
        <taxon>Bacillales</taxon>
        <taxon>Paenibacillaceae</taxon>
        <taxon>Paenibacillus</taxon>
        <taxon>Paenibacillus sonchi group</taxon>
    </lineage>
</organism>
<dbReference type="AlphaFoldDB" id="A0A0E3WI22"/>
<feature type="compositionally biased region" description="Basic and acidic residues" evidence="1">
    <location>
        <begin position="146"/>
        <end position="156"/>
    </location>
</feature>
<dbReference type="KEGG" id="pri:PRIO_3880"/>
<dbReference type="Proteomes" id="UP000033163">
    <property type="component" value="Chromosome I"/>
</dbReference>
<accession>A0A0E3WI22</accession>
<reference evidence="3" key="1">
    <citation type="submission" date="2015-03" db="EMBL/GenBank/DDBJ databases">
        <authorList>
            <person name="Wibberg D."/>
        </authorList>
    </citation>
    <scope>NUCLEOTIDE SEQUENCE [LARGE SCALE GENOMIC DNA]</scope>
</reference>
<gene>
    <name evidence="2" type="ORF">PRIO_3880</name>
</gene>
<dbReference type="PATRIC" id="fig|1073571.4.peg.4143"/>
<name>A0A0E3WI22_9BACL</name>
<sequence length="182" mass="20734">MTEQSFQVEFRFAKSYLEHEEGINHLWIKLEPLAGVKLAAVRLQLPKGIFWTEDAGVYPIDADSQIRLESSNPPTELLLEMYTLQPVSPGLAELIFTVSCIAAGGVERSEAFAVPLRIADEEEAEPPFMDNEIVQKVKERRWKNNHPSDHGNKEPLDCTPGRLIRYDPHFRSELEKQYSIEG</sequence>